<keyword evidence="1" id="KW-0812">Transmembrane</keyword>
<feature type="transmembrane region" description="Helical" evidence="1">
    <location>
        <begin position="91"/>
        <end position="110"/>
    </location>
</feature>
<keyword evidence="3" id="KW-1185">Reference proteome</keyword>
<organism evidence="2 3">
    <name type="scientific">Stenotrophobium rhamnosiphilum</name>
    <dbReference type="NCBI Taxonomy" id="2029166"/>
    <lineage>
        <taxon>Bacteria</taxon>
        <taxon>Pseudomonadati</taxon>
        <taxon>Pseudomonadota</taxon>
        <taxon>Gammaproteobacteria</taxon>
        <taxon>Nevskiales</taxon>
        <taxon>Nevskiaceae</taxon>
        <taxon>Stenotrophobium</taxon>
    </lineage>
</organism>
<comment type="caution">
    <text evidence="2">The sequence shown here is derived from an EMBL/GenBank/DDBJ whole genome shotgun (WGS) entry which is preliminary data.</text>
</comment>
<sequence>MTLVASLLMCTAGALWIGRRSCSLSCDDCCTRLLSCILLNAAALCIWIAFAETAQAFLLWLAHGLGISIFVLTVNVTASLKTHSPRPLQPVAGYVIVMLLIGICGPASGAL</sequence>
<dbReference type="AlphaFoldDB" id="A0A2T5MKU1"/>
<evidence type="ECO:0000313" key="2">
    <source>
        <dbReference type="EMBL" id="PTU33179.1"/>
    </source>
</evidence>
<evidence type="ECO:0000256" key="1">
    <source>
        <dbReference type="SAM" id="Phobius"/>
    </source>
</evidence>
<proteinExistence type="predicted"/>
<accession>A0A2T5MKU1</accession>
<dbReference type="RefSeq" id="WP_107938888.1">
    <property type="nucleotide sequence ID" value="NZ_QANS01000001.1"/>
</dbReference>
<evidence type="ECO:0000313" key="3">
    <source>
        <dbReference type="Proteomes" id="UP000244248"/>
    </source>
</evidence>
<gene>
    <name evidence="2" type="ORF">CJD38_03505</name>
</gene>
<dbReference type="Proteomes" id="UP000244248">
    <property type="component" value="Unassembled WGS sequence"/>
</dbReference>
<feature type="transmembrane region" description="Helical" evidence="1">
    <location>
        <begin position="32"/>
        <end position="50"/>
    </location>
</feature>
<keyword evidence="1" id="KW-1133">Transmembrane helix</keyword>
<name>A0A2T5MKU1_9GAMM</name>
<protein>
    <submittedName>
        <fullName evidence="2">Uncharacterized protein</fullName>
    </submittedName>
</protein>
<dbReference type="EMBL" id="QANS01000001">
    <property type="protein sequence ID" value="PTU33179.1"/>
    <property type="molecule type" value="Genomic_DNA"/>
</dbReference>
<keyword evidence="1" id="KW-0472">Membrane</keyword>
<feature type="transmembrane region" description="Helical" evidence="1">
    <location>
        <begin position="57"/>
        <end position="79"/>
    </location>
</feature>
<reference evidence="2 3" key="1">
    <citation type="submission" date="2018-04" db="EMBL/GenBank/DDBJ databases">
        <title>Novel species isolated from glacier.</title>
        <authorList>
            <person name="Liu Q."/>
            <person name="Xin Y.-H."/>
        </authorList>
    </citation>
    <scope>NUCLEOTIDE SEQUENCE [LARGE SCALE GENOMIC DNA]</scope>
    <source>
        <strain evidence="2 3">GT1R17</strain>
    </source>
</reference>